<evidence type="ECO:0000313" key="14">
    <source>
        <dbReference type="EMBL" id="CCA74863.1"/>
    </source>
</evidence>
<dbReference type="SUPFAM" id="SSF55190">
    <property type="entry name" value="Arginyl-tRNA synthetase (ArgRS), N-terminal 'additional' domain"/>
    <property type="match status" value="1"/>
</dbReference>
<dbReference type="AlphaFoldDB" id="G4TU70"/>
<evidence type="ECO:0000256" key="9">
    <source>
        <dbReference type="ARBA" id="ARBA00049339"/>
    </source>
</evidence>
<protein>
    <recommendedName>
        <fullName evidence="2">arginine--tRNA ligase</fullName>
        <ecNumber evidence="2">6.1.1.19</ecNumber>
    </recommendedName>
    <alternativeName>
        <fullName evidence="8">Arginyl-tRNA synthetase</fullName>
    </alternativeName>
</protein>
<accession>G4TU70</accession>
<reference evidence="14 15" key="1">
    <citation type="journal article" date="2011" name="PLoS Pathog.">
        <title>Endophytic Life Strategies Decoded by Genome and Transcriptome Analyses of the Mutualistic Root Symbiont Piriformospora indica.</title>
        <authorList>
            <person name="Zuccaro A."/>
            <person name="Lahrmann U."/>
            <person name="Guldener U."/>
            <person name="Langen G."/>
            <person name="Pfiffi S."/>
            <person name="Biedenkopf D."/>
            <person name="Wong P."/>
            <person name="Samans B."/>
            <person name="Grimm C."/>
            <person name="Basiewicz M."/>
            <person name="Murat C."/>
            <person name="Martin F."/>
            <person name="Kogel K.H."/>
        </authorList>
    </citation>
    <scope>NUCLEOTIDE SEQUENCE [LARGE SCALE GENOMIC DNA]</scope>
    <source>
        <strain evidence="14 15">DSM 11827</strain>
    </source>
</reference>
<keyword evidence="3 10" id="KW-0436">Ligase</keyword>
<dbReference type="NCBIfam" id="TIGR00456">
    <property type="entry name" value="argS"/>
    <property type="match status" value="1"/>
</dbReference>
<dbReference type="PROSITE" id="PS00178">
    <property type="entry name" value="AA_TRNA_LIGASE_I"/>
    <property type="match status" value="1"/>
</dbReference>
<dbReference type="HOGENOM" id="CLU_006406_6_2_1"/>
<dbReference type="FunCoup" id="G4TU70">
    <property type="interactions" value="572"/>
</dbReference>
<dbReference type="GO" id="GO:0005524">
    <property type="term" value="F:ATP binding"/>
    <property type="evidence" value="ECO:0007669"/>
    <property type="project" value="UniProtKB-KW"/>
</dbReference>
<organism evidence="14 15">
    <name type="scientific">Serendipita indica (strain DSM 11827)</name>
    <name type="common">Root endophyte fungus</name>
    <name type="synonym">Piriformospora indica</name>
    <dbReference type="NCBI Taxonomy" id="1109443"/>
    <lineage>
        <taxon>Eukaryota</taxon>
        <taxon>Fungi</taxon>
        <taxon>Dikarya</taxon>
        <taxon>Basidiomycota</taxon>
        <taxon>Agaricomycotina</taxon>
        <taxon>Agaricomycetes</taxon>
        <taxon>Sebacinales</taxon>
        <taxon>Serendipitaceae</taxon>
        <taxon>Serendipita</taxon>
    </lineage>
</organism>
<dbReference type="InterPro" id="IPR036695">
    <property type="entry name" value="Arg-tRNA-synth_N_sf"/>
</dbReference>
<dbReference type="GO" id="GO:0004814">
    <property type="term" value="F:arginine-tRNA ligase activity"/>
    <property type="evidence" value="ECO:0007669"/>
    <property type="project" value="UniProtKB-EC"/>
</dbReference>
<dbReference type="InterPro" id="IPR014729">
    <property type="entry name" value="Rossmann-like_a/b/a_fold"/>
</dbReference>
<evidence type="ECO:0000256" key="6">
    <source>
        <dbReference type="ARBA" id="ARBA00022917"/>
    </source>
</evidence>
<dbReference type="InterPro" id="IPR001278">
    <property type="entry name" value="Arg-tRNA-ligase"/>
</dbReference>
<keyword evidence="5 10" id="KW-0067">ATP-binding</keyword>
<sequence>MSTPPPTNPPIIQGQLPAIAGTEPHRCVMDAFRTAIASQISRVFPSIPLEKAYEGVDYSKKDSDFTVALMRFKLGGKPADHGARFKEAFVADEWVESVDVNGGFLTFKCHSENLARQILGQVDELTNKTSSGQGEYGHSDVGKGKKVLIEYSSPNIAKEFHVGHLRSTIIGAFLTNLYKACGHEVVSLNYLGDWGKQFGLIAVGYEKYGDEAEMERDPIKHLYNVYVKINQDLKAEKEELEKKAPKPEQADPSAAAATSKPDDLEKEEVEEEGERKQESQVDAAARAYFKRMESGDEESLVNWRKWRKYSIEQYEQQYKTLNVQFDEYLGESMVSYARQLEMVKQLEDMGLVSDSKGAKLVDLEQWKLGKAILLKKDGTTMYLTRDIIGAIERWEKYHFDKMIYVVASQQDLHLAQFFKILSLMGFEWAPRLEHINYGLVTGMSTRKGTAVFLNQIIKESADVMMEQMMKNEEKFKQIEDPEYVAREVGITAIKVQDMQAKRINNYAFNWSRMTSFEGDTGPYLQYAHVRLSSIERKNPDLMPLPDLSSINFAHLTEPKARDIIFQLGMYPDAVRTALKTREPSGIITYAMKLAHSISSAWDVLLVKGESDREKAKARMWLFLLARAVLGAAMRLLSLTPLERM</sequence>
<dbReference type="SUPFAM" id="SSF52374">
    <property type="entry name" value="Nucleotidylyl transferase"/>
    <property type="match status" value="1"/>
</dbReference>
<dbReference type="InterPro" id="IPR009080">
    <property type="entry name" value="tRNAsynth_Ia_anticodon-bd"/>
</dbReference>
<evidence type="ECO:0000256" key="10">
    <source>
        <dbReference type="RuleBase" id="RU363038"/>
    </source>
</evidence>
<dbReference type="InParanoid" id="G4TU70"/>
<dbReference type="Gene3D" id="3.30.1360.70">
    <property type="entry name" value="Arginyl tRNA synthetase N-terminal domain"/>
    <property type="match status" value="1"/>
</dbReference>
<dbReference type="OrthoDB" id="68056at2759"/>
<name>G4TU70_SERID</name>
<feature type="domain" description="Arginyl tRNA synthetase N-terminal" evidence="13">
    <location>
        <begin position="30"/>
        <end position="109"/>
    </location>
</feature>
<dbReference type="Gene3D" id="3.40.50.620">
    <property type="entry name" value="HUPs"/>
    <property type="match status" value="1"/>
</dbReference>
<dbReference type="STRING" id="1109443.G4TU70"/>
<feature type="region of interest" description="Disordered" evidence="11">
    <location>
        <begin position="239"/>
        <end position="281"/>
    </location>
</feature>
<dbReference type="FunFam" id="1.10.730.10:FF:000006">
    <property type="entry name" value="Arginyl-tRNA synthetase 2, mitochondrial"/>
    <property type="match status" value="1"/>
</dbReference>
<dbReference type="eggNOG" id="KOG1195">
    <property type="taxonomic scope" value="Eukaryota"/>
</dbReference>
<evidence type="ECO:0000256" key="4">
    <source>
        <dbReference type="ARBA" id="ARBA00022741"/>
    </source>
</evidence>
<evidence type="ECO:0000313" key="15">
    <source>
        <dbReference type="Proteomes" id="UP000007148"/>
    </source>
</evidence>
<dbReference type="GO" id="GO:0006420">
    <property type="term" value="P:arginyl-tRNA aminoacylation"/>
    <property type="evidence" value="ECO:0007669"/>
    <property type="project" value="InterPro"/>
</dbReference>
<evidence type="ECO:0000256" key="2">
    <source>
        <dbReference type="ARBA" id="ARBA00012837"/>
    </source>
</evidence>
<feature type="compositionally biased region" description="Basic and acidic residues" evidence="11">
    <location>
        <begin position="239"/>
        <end position="249"/>
    </location>
</feature>
<evidence type="ECO:0000256" key="1">
    <source>
        <dbReference type="ARBA" id="ARBA00005594"/>
    </source>
</evidence>
<dbReference type="GO" id="GO:0032543">
    <property type="term" value="P:mitochondrial translation"/>
    <property type="evidence" value="ECO:0007669"/>
    <property type="project" value="TreeGrafter"/>
</dbReference>
<dbReference type="InterPro" id="IPR005148">
    <property type="entry name" value="Arg-tRNA-synth_N"/>
</dbReference>
<evidence type="ECO:0000259" key="12">
    <source>
        <dbReference type="SMART" id="SM00836"/>
    </source>
</evidence>
<comment type="catalytic activity">
    <reaction evidence="9">
        <text>tRNA(Arg) + L-arginine + ATP = L-arginyl-tRNA(Arg) + AMP + diphosphate</text>
        <dbReference type="Rhea" id="RHEA:20301"/>
        <dbReference type="Rhea" id="RHEA-COMP:9658"/>
        <dbReference type="Rhea" id="RHEA-COMP:9673"/>
        <dbReference type="ChEBI" id="CHEBI:30616"/>
        <dbReference type="ChEBI" id="CHEBI:32682"/>
        <dbReference type="ChEBI" id="CHEBI:33019"/>
        <dbReference type="ChEBI" id="CHEBI:78442"/>
        <dbReference type="ChEBI" id="CHEBI:78513"/>
        <dbReference type="ChEBI" id="CHEBI:456215"/>
        <dbReference type="EC" id="6.1.1.19"/>
    </reaction>
</comment>
<dbReference type="PRINTS" id="PR01038">
    <property type="entry name" value="TRNASYNTHARG"/>
</dbReference>
<dbReference type="PANTHER" id="PTHR11956">
    <property type="entry name" value="ARGINYL-TRNA SYNTHETASE"/>
    <property type="match status" value="1"/>
</dbReference>
<dbReference type="InterPro" id="IPR035684">
    <property type="entry name" value="ArgRS_core"/>
</dbReference>
<evidence type="ECO:0000256" key="8">
    <source>
        <dbReference type="ARBA" id="ARBA00033033"/>
    </source>
</evidence>
<proteinExistence type="inferred from homology"/>
<feature type="domain" description="DALR anticodon binding" evidence="12">
    <location>
        <begin position="524"/>
        <end position="644"/>
    </location>
</feature>
<dbReference type="Pfam" id="PF05746">
    <property type="entry name" value="DALR_1"/>
    <property type="match status" value="1"/>
</dbReference>
<dbReference type="CDD" id="cd00671">
    <property type="entry name" value="ArgRS_core"/>
    <property type="match status" value="1"/>
</dbReference>
<keyword evidence="7 10" id="KW-0030">Aminoacyl-tRNA synthetase</keyword>
<dbReference type="EC" id="6.1.1.19" evidence="2"/>
<dbReference type="OMA" id="HHIGDWG"/>
<dbReference type="SMART" id="SM00836">
    <property type="entry name" value="DALR_1"/>
    <property type="match status" value="1"/>
</dbReference>
<keyword evidence="15" id="KW-1185">Reference proteome</keyword>
<dbReference type="GO" id="GO:0005739">
    <property type="term" value="C:mitochondrion"/>
    <property type="evidence" value="ECO:0007669"/>
    <property type="project" value="TreeGrafter"/>
</dbReference>
<dbReference type="Pfam" id="PF00750">
    <property type="entry name" value="tRNA-synt_1d"/>
    <property type="match status" value="1"/>
</dbReference>
<dbReference type="SUPFAM" id="SSF47323">
    <property type="entry name" value="Anticodon-binding domain of a subclass of class I aminoacyl-tRNA synthetases"/>
    <property type="match status" value="1"/>
</dbReference>
<comment type="similarity">
    <text evidence="1 10">Belongs to the class-I aminoacyl-tRNA synthetase family.</text>
</comment>
<dbReference type="SMART" id="SM01016">
    <property type="entry name" value="Arg_tRNA_synt_N"/>
    <property type="match status" value="1"/>
</dbReference>
<comment type="caution">
    <text evidence="14">The sequence shown here is derived from an EMBL/GenBank/DDBJ whole genome shotgun (WGS) entry which is preliminary data.</text>
</comment>
<dbReference type="CDD" id="cd07956">
    <property type="entry name" value="Anticodon_Ia_Arg"/>
    <property type="match status" value="1"/>
</dbReference>
<evidence type="ECO:0000256" key="3">
    <source>
        <dbReference type="ARBA" id="ARBA00022598"/>
    </source>
</evidence>
<dbReference type="EMBL" id="CAFZ01000365">
    <property type="protein sequence ID" value="CCA74863.1"/>
    <property type="molecule type" value="Genomic_DNA"/>
</dbReference>
<dbReference type="InterPro" id="IPR008909">
    <property type="entry name" value="DALR_anticod-bd"/>
</dbReference>
<keyword evidence="4 10" id="KW-0547">Nucleotide-binding</keyword>
<evidence type="ECO:0000256" key="7">
    <source>
        <dbReference type="ARBA" id="ARBA00023146"/>
    </source>
</evidence>
<evidence type="ECO:0000256" key="11">
    <source>
        <dbReference type="SAM" id="MobiDB-lite"/>
    </source>
</evidence>
<dbReference type="PANTHER" id="PTHR11956:SF11">
    <property type="entry name" value="ARGININE--TRNA LIGASE, MITOCHONDRIAL-RELATED"/>
    <property type="match status" value="1"/>
</dbReference>
<dbReference type="InterPro" id="IPR001412">
    <property type="entry name" value="aa-tRNA-synth_I_CS"/>
</dbReference>
<keyword evidence="6 10" id="KW-0648">Protein biosynthesis</keyword>
<dbReference type="Proteomes" id="UP000007148">
    <property type="component" value="Unassembled WGS sequence"/>
</dbReference>
<evidence type="ECO:0000256" key="5">
    <source>
        <dbReference type="ARBA" id="ARBA00022840"/>
    </source>
</evidence>
<gene>
    <name evidence="14" type="ORF">PIIN_08833</name>
</gene>
<evidence type="ECO:0000259" key="13">
    <source>
        <dbReference type="SMART" id="SM01016"/>
    </source>
</evidence>
<dbReference type="Gene3D" id="1.10.730.10">
    <property type="entry name" value="Isoleucyl-tRNA Synthetase, Domain 1"/>
    <property type="match status" value="1"/>
</dbReference>